<keyword evidence="2" id="KW-1185">Reference proteome</keyword>
<evidence type="ECO:0000313" key="2">
    <source>
        <dbReference type="Proteomes" id="UP000226437"/>
    </source>
</evidence>
<reference evidence="1 2" key="1">
    <citation type="submission" date="2017-10" db="EMBL/GenBank/DDBJ databases">
        <title>The draft genome sequence of Lewinella marina KCTC 32374.</title>
        <authorList>
            <person name="Wang K."/>
        </authorList>
    </citation>
    <scope>NUCLEOTIDE SEQUENCE [LARGE SCALE GENOMIC DNA]</scope>
    <source>
        <strain evidence="1 2">MKG-38</strain>
    </source>
</reference>
<comment type="caution">
    <text evidence="1">The sequence shown here is derived from an EMBL/GenBank/DDBJ whole genome shotgun (WGS) entry which is preliminary data.</text>
</comment>
<dbReference type="OrthoDB" id="9794645at2"/>
<dbReference type="InterPro" id="IPR029058">
    <property type="entry name" value="AB_hydrolase_fold"/>
</dbReference>
<proteinExistence type="predicted"/>
<dbReference type="Pfam" id="PF11288">
    <property type="entry name" value="DUF3089"/>
    <property type="match status" value="1"/>
</dbReference>
<dbReference type="Gene3D" id="3.40.50.1820">
    <property type="entry name" value="alpha/beta hydrolase"/>
    <property type="match status" value="1"/>
</dbReference>
<dbReference type="SUPFAM" id="SSF53474">
    <property type="entry name" value="alpha/beta-Hydrolases"/>
    <property type="match status" value="2"/>
</dbReference>
<evidence type="ECO:0000313" key="1">
    <source>
        <dbReference type="EMBL" id="PHK97990.1"/>
    </source>
</evidence>
<organism evidence="1 2">
    <name type="scientific">Neolewinella marina</name>
    <dbReference type="NCBI Taxonomy" id="438751"/>
    <lineage>
        <taxon>Bacteria</taxon>
        <taxon>Pseudomonadati</taxon>
        <taxon>Bacteroidota</taxon>
        <taxon>Saprospiria</taxon>
        <taxon>Saprospirales</taxon>
        <taxon>Lewinellaceae</taxon>
        <taxon>Neolewinella</taxon>
    </lineage>
</organism>
<dbReference type="EMBL" id="PDLO01000005">
    <property type="protein sequence ID" value="PHK97990.1"/>
    <property type="molecule type" value="Genomic_DNA"/>
</dbReference>
<dbReference type="AlphaFoldDB" id="A0A2G0CDJ2"/>
<sequence>MQTSGKNSGLYQQLSQSNHDHFSPGNSGAYWRLPVAGQPRKSIRTIGLALGGLLFLLSACASQPALPRAGEFTVPPPPDYRLTQHWAALPFTDDFADRTPGDSLRDAQSTARADVFFVHPTIYTATRRDNRYWNASLSDQDLNRKVDGSTILNQASVFNGAAKVYAPRYRQAHLGVFYREGSGVKQQALDTAYADVLAAFDHYLRYYNQGRPIIIAGHSQGTLHAIRLLADRFVGRPLRDQLVAAYLVGMPVRRAEFPDIPVCTSPEQTGCFVSWRTYREDFEPPPGTDDPEVAVVNPLTWTTAAGLAPASLNEGSVLYNYNAGPIPNLVGAEIRGAALFTNRPRFFGDVLFTTRNYHVADYNLFWLNVRNNARTRVQGFLGE</sequence>
<name>A0A2G0CDJ2_9BACT</name>
<protein>
    <recommendedName>
        <fullName evidence="3">DUF3089 domain-containing protein</fullName>
    </recommendedName>
</protein>
<dbReference type="InterPro" id="IPR021440">
    <property type="entry name" value="DUF3089"/>
</dbReference>
<gene>
    <name evidence="1" type="ORF">CGL56_12410</name>
</gene>
<evidence type="ECO:0008006" key="3">
    <source>
        <dbReference type="Google" id="ProtNLM"/>
    </source>
</evidence>
<dbReference type="Proteomes" id="UP000226437">
    <property type="component" value="Unassembled WGS sequence"/>
</dbReference>
<accession>A0A2G0CDJ2</accession>